<proteinExistence type="predicted"/>
<dbReference type="PANTHER" id="PTHR32246:SF22">
    <property type="entry name" value="C2 DOMAIN-CONTAINING PROTEIN"/>
    <property type="match status" value="1"/>
</dbReference>
<gene>
    <name evidence="2" type="ORF">FPE_LOCUS1779</name>
</gene>
<dbReference type="Gene3D" id="2.60.40.150">
    <property type="entry name" value="C2 domain"/>
    <property type="match status" value="1"/>
</dbReference>
<evidence type="ECO:0000259" key="1">
    <source>
        <dbReference type="SMART" id="SM00239"/>
    </source>
</evidence>
<dbReference type="EMBL" id="OU503036">
    <property type="protein sequence ID" value="CAI9754348.1"/>
    <property type="molecule type" value="Genomic_DNA"/>
</dbReference>
<protein>
    <recommendedName>
        <fullName evidence="1">C2 domain-containing protein</fullName>
    </recommendedName>
</protein>
<dbReference type="Pfam" id="PF00168">
    <property type="entry name" value="C2"/>
    <property type="match status" value="1"/>
</dbReference>
<dbReference type="PANTHER" id="PTHR32246">
    <property type="entry name" value="INGRESSION PROTEIN FIC1"/>
    <property type="match status" value="1"/>
</dbReference>
<evidence type="ECO:0000313" key="2">
    <source>
        <dbReference type="EMBL" id="CAI9754348.1"/>
    </source>
</evidence>
<dbReference type="SMART" id="SM00239">
    <property type="entry name" value="C2"/>
    <property type="match status" value="1"/>
</dbReference>
<dbReference type="Proteomes" id="UP000834106">
    <property type="component" value="Chromosome 1"/>
</dbReference>
<organism evidence="2 3">
    <name type="scientific">Fraxinus pennsylvanica</name>
    <dbReference type="NCBI Taxonomy" id="56036"/>
    <lineage>
        <taxon>Eukaryota</taxon>
        <taxon>Viridiplantae</taxon>
        <taxon>Streptophyta</taxon>
        <taxon>Embryophyta</taxon>
        <taxon>Tracheophyta</taxon>
        <taxon>Spermatophyta</taxon>
        <taxon>Magnoliopsida</taxon>
        <taxon>eudicotyledons</taxon>
        <taxon>Gunneridae</taxon>
        <taxon>Pentapetalae</taxon>
        <taxon>asterids</taxon>
        <taxon>lamiids</taxon>
        <taxon>Lamiales</taxon>
        <taxon>Oleaceae</taxon>
        <taxon>Oleeae</taxon>
        <taxon>Fraxinus</taxon>
    </lineage>
</organism>
<reference evidence="2" key="1">
    <citation type="submission" date="2023-05" db="EMBL/GenBank/DDBJ databases">
        <authorList>
            <person name="Huff M."/>
        </authorList>
    </citation>
    <scope>NUCLEOTIDE SEQUENCE</scope>
</reference>
<evidence type="ECO:0000313" key="3">
    <source>
        <dbReference type="Proteomes" id="UP000834106"/>
    </source>
</evidence>
<name>A0AAD2DJF6_9LAMI</name>
<dbReference type="InterPro" id="IPR000008">
    <property type="entry name" value="C2_dom"/>
</dbReference>
<dbReference type="InterPro" id="IPR035892">
    <property type="entry name" value="C2_domain_sf"/>
</dbReference>
<keyword evidence="3" id="KW-1185">Reference proteome</keyword>
<feature type="domain" description="C2" evidence="1">
    <location>
        <begin position="5"/>
        <end position="110"/>
    </location>
</feature>
<dbReference type="SUPFAM" id="SSF49562">
    <property type="entry name" value="C2 domain (Calcium/lipid-binding domain, CaLB)"/>
    <property type="match status" value="1"/>
</dbReference>
<accession>A0AAD2DJF6</accession>
<sequence length="225" mass="24079">MECRKLDITLVSANNLPDIRSFGRMKVYAQVSINGISKTEKKTQVDKRNECSPCWNCTIGYTIGAKAVQQKSGVEIVIKLFCERTLGDGYIGEVKLPLGRLFEHGPTAQNMSYVVGGTTTGTLIISYSFGEITTVKKPSGWDTAIKTVMNFGVNLLIKGTILLITGGDSDGGFDIPIFTDSSDIIDPIGDVAVDDIVVVNSCDMIDPVGDVACDEPVVGAAIDDC</sequence>
<dbReference type="AlphaFoldDB" id="A0AAD2DJF6"/>